<sequence length="501" mass="55811">MRQTKIFCSYAWEDTEEIANLKTSWLGELHEAIELKLGTRNTRSPYRLLRDRDGIVFGGDSISQKIAAAILECDIALLFVSEAYILSPDCAKEARLLAEQDKTIIVVEMFMEWHKRPDSELGDLGQELRDDKLAIKFWEMYDASPRLIADPLPSRVSRQKYETFYDRVHDLQKAIRHHAMELASRQGAPEAAPAPSSAESGQQFDLFLATPTTEEAQLTQRLKVAIESKGFSVAHFDLTDPNVTNGWGLQDLLQIMQSCHHFAQVVGSVPGRADLLGSGNSLVLAQYEAALEAGHVAHILLRPGVEPSDCGETHRAFLERCGYQPSTFEDFESCLVKHLKEARQKAEALARREELIQAQEDSERKVIAIDFDPLDRDKYDLLSSVLRAHVLVGDAIMDNPDKAEMKAAVDENDAILVVYGKERGAQKRAKTHFQHYFRLSGTKHQEYCKLAIGNAAPRSAPPCPEGPGVHRIDVRSGVDLKAVNDFLNSLGIHSVAAESGN</sequence>
<dbReference type="InterPro" id="IPR035897">
    <property type="entry name" value="Toll_tir_struct_dom_sf"/>
</dbReference>
<accession>A0ABY5WYE3</accession>
<gene>
    <name evidence="1" type="ORF">K3722_04245</name>
</gene>
<evidence type="ECO:0000313" key="1">
    <source>
        <dbReference type="EMBL" id="UWQ59346.1"/>
    </source>
</evidence>
<protein>
    <submittedName>
        <fullName evidence="1">Toll/interleukin-1 receptor domain-containing protein</fullName>
    </submittedName>
</protein>
<dbReference type="SUPFAM" id="SSF52200">
    <property type="entry name" value="Toll/Interleukin receptor TIR domain"/>
    <property type="match status" value="1"/>
</dbReference>
<dbReference type="RefSeq" id="WP_260003263.1">
    <property type="nucleotide sequence ID" value="NZ_CP081078.1"/>
</dbReference>
<evidence type="ECO:0000313" key="2">
    <source>
        <dbReference type="Proteomes" id="UP001058184"/>
    </source>
</evidence>
<dbReference type="EMBL" id="CP081078">
    <property type="protein sequence ID" value="UWQ59346.1"/>
    <property type="molecule type" value="Genomic_DNA"/>
</dbReference>
<name>A0ABY5WYE3_LEICA</name>
<keyword evidence="1" id="KW-0675">Receptor</keyword>
<dbReference type="Gene3D" id="3.40.50.10140">
    <property type="entry name" value="Toll/interleukin-1 receptor homology (TIR) domain"/>
    <property type="match status" value="1"/>
</dbReference>
<dbReference type="Proteomes" id="UP001058184">
    <property type="component" value="Chromosome"/>
</dbReference>
<keyword evidence="2" id="KW-1185">Reference proteome</keyword>
<organism evidence="1 2">
    <name type="scientific">Leisingera caerulea</name>
    <name type="common">Phaeobacter caeruleus</name>
    <dbReference type="NCBI Taxonomy" id="506591"/>
    <lineage>
        <taxon>Bacteria</taxon>
        <taxon>Pseudomonadati</taxon>
        <taxon>Pseudomonadota</taxon>
        <taxon>Alphaproteobacteria</taxon>
        <taxon>Rhodobacterales</taxon>
        <taxon>Roseobacteraceae</taxon>
        <taxon>Leisingera</taxon>
    </lineage>
</organism>
<reference evidence="1" key="1">
    <citation type="submission" date="2021-08" db="EMBL/GenBank/DDBJ databases">
        <authorList>
            <person name="Nwanade C."/>
            <person name="Wang M."/>
            <person name="Masoudi A."/>
            <person name="Yu Z."/>
            <person name="Liu J."/>
        </authorList>
    </citation>
    <scope>NUCLEOTIDE SEQUENCE</scope>
    <source>
        <strain evidence="1">S141</strain>
    </source>
</reference>
<proteinExistence type="predicted"/>